<dbReference type="AlphaFoldDB" id="A0A5Q0TJ23"/>
<dbReference type="Proteomes" id="UP000348942">
    <property type="component" value="Chromosome 2"/>
</dbReference>
<evidence type="ECO:0000313" key="4">
    <source>
        <dbReference type="EMBL" id="QGA66930.1"/>
    </source>
</evidence>
<dbReference type="Pfam" id="PF00561">
    <property type="entry name" value="Abhydrolase_1"/>
    <property type="match status" value="1"/>
</dbReference>
<protein>
    <submittedName>
        <fullName evidence="4">Alpha/beta fold hydrolase</fullName>
    </submittedName>
</protein>
<dbReference type="SUPFAM" id="SSF53474">
    <property type="entry name" value="alpha/beta-Hydrolases"/>
    <property type="match status" value="1"/>
</dbReference>
<evidence type="ECO:0000313" key="5">
    <source>
        <dbReference type="Proteomes" id="UP000348942"/>
    </source>
</evidence>
<name>A0A5Q0TJ23_9VIBR</name>
<comment type="similarity">
    <text evidence="1">Belongs to the peptidase S33 family.</text>
</comment>
<keyword evidence="2 4" id="KW-0378">Hydrolase</keyword>
<feature type="domain" description="AB hydrolase-1" evidence="3">
    <location>
        <begin position="63"/>
        <end position="237"/>
    </location>
</feature>
<evidence type="ECO:0000259" key="3">
    <source>
        <dbReference type="Pfam" id="PF00561"/>
    </source>
</evidence>
<sequence>MLMPFIDQGVVYTPHVFTLPLCYQPQQYLQEQASEAASVTPDETIQVYARELVLVDKQHQDLPWLVYFQGGPGFASPRTSGQSGWLKAALQQYRVLLLDQRGTGLSTPLTHQTFTQSHWADKTAQQQCEYLSHFRADNIVRDAEAIREKFKIKQWAILGQSFGGFCSLTYLSLFPHSLSRSHITGGIPSITQHADSVYQATYARVKQKNHAFFEQFPQAQLLCQRIANHLLEHHVTLPNGQHFTVEQFQLIGINFGRGHAVLPMYYLLERAFVELDGKLELSYDFLNAMLNEQAHQTNPIYAILHESIYCQPTAQNDNGDTASLWSAHRMRQQYPEFNYQKGQPFLFTGEMVFPWMFEQLICLKALKQAAQLLAEKSDWPALYKPDVLANNTVPIACAVYVDDMYVEFDYSRHTLSNIPNSKAWMTNEYEHNGLGMDGERIFNRLDTMLNELGQLPHSPSINK</sequence>
<dbReference type="Gene3D" id="3.40.50.1820">
    <property type="entry name" value="alpha/beta hydrolase"/>
    <property type="match status" value="1"/>
</dbReference>
<dbReference type="InterPro" id="IPR000073">
    <property type="entry name" value="AB_hydrolase_1"/>
</dbReference>
<dbReference type="InterPro" id="IPR002410">
    <property type="entry name" value="Peptidase_S33"/>
</dbReference>
<dbReference type="PRINTS" id="PR00793">
    <property type="entry name" value="PROAMNOPTASE"/>
</dbReference>
<dbReference type="PANTHER" id="PTHR43248">
    <property type="entry name" value="2-SUCCINYL-6-HYDROXY-2,4-CYCLOHEXADIENE-1-CARBOXYLATE SYNTHASE"/>
    <property type="match status" value="1"/>
</dbReference>
<dbReference type="InterPro" id="IPR051601">
    <property type="entry name" value="Serine_prot/Carboxylest_S33"/>
</dbReference>
<dbReference type="PANTHER" id="PTHR43248:SF2">
    <property type="entry name" value="PROLYL AMINOPEPTIDASE"/>
    <property type="match status" value="1"/>
</dbReference>
<gene>
    <name evidence="4" type="ORF">GFB47_14240</name>
</gene>
<accession>A0A5Q0TJ23</accession>
<evidence type="ECO:0000256" key="1">
    <source>
        <dbReference type="ARBA" id="ARBA00010088"/>
    </source>
</evidence>
<evidence type="ECO:0000256" key="2">
    <source>
        <dbReference type="ARBA" id="ARBA00022801"/>
    </source>
</evidence>
<dbReference type="InterPro" id="IPR029058">
    <property type="entry name" value="AB_hydrolase_fold"/>
</dbReference>
<proteinExistence type="inferred from homology"/>
<dbReference type="GO" id="GO:0008233">
    <property type="term" value="F:peptidase activity"/>
    <property type="evidence" value="ECO:0007669"/>
    <property type="project" value="InterPro"/>
</dbReference>
<dbReference type="GO" id="GO:0006508">
    <property type="term" value="P:proteolysis"/>
    <property type="evidence" value="ECO:0007669"/>
    <property type="project" value="InterPro"/>
</dbReference>
<organism evidence="4 5">
    <name type="scientific">Vibrio algicola</name>
    <dbReference type="NCBI Taxonomy" id="2662262"/>
    <lineage>
        <taxon>Bacteria</taxon>
        <taxon>Pseudomonadati</taxon>
        <taxon>Pseudomonadota</taxon>
        <taxon>Gammaproteobacteria</taxon>
        <taxon>Vibrionales</taxon>
        <taxon>Vibrionaceae</taxon>
        <taxon>Vibrio</taxon>
    </lineage>
</organism>
<reference evidence="4 5" key="1">
    <citation type="submission" date="2019-10" db="EMBL/GenBank/DDBJ databases">
        <title>Vibrio sp. nov., isolated from Coralline algae surface.</title>
        <authorList>
            <person name="Geng Y."/>
            <person name="Zhang X."/>
        </authorList>
    </citation>
    <scope>NUCLEOTIDE SEQUENCE [LARGE SCALE GENOMIC DNA]</scope>
    <source>
        <strain evidence="4 5">SM1977</strain>
    </source>
</reference>
<dbReference type="EMBL" id="CP045700">
    <property type="protein sequence ID" value="QGA66930.1"/>
    <property type="molecule type" value="Genomic_DNA"/>
</dbReference>
<keyword evidence="5" id="KW-1185">Reference proteome</keyword>